<feature type="compositionally biased region" description="Basic and acidic residues" evidence="1">
    <location>
        <begin position="42"/>
        <end position="61"/>
    </location>
</feature>
<name>A0A9J6D8L4_RHIMP</name>
<gene>
    <name evidence="2" type="ORF">HPB51_003540</name>
</gene>
<dbReference type="EMBL" id="JABSTU010000010">
    <property type="protein sequence ID" value="KAH8018370.1"/>
    <property type="molecule type" value="Genomic_DNA"/>
</dbReference>
<reference evidence="2" key="1">
    <citation type="journal article" date="2020" name="Cell">
        <title>Large-Scale Comparative Analyses of Tick Genomes Elucidate Their Genetic Diversity and Vector Capacities.</title>
        <authorList>
            <consortium name="Tick Genome and Microbiome Consortium (TIGMIC)"/>
            <person name="Jia N."/>
            <person name="Wang J."/>
            <person name="Shi W."/>
            <person name="Du L."/>
            <person name="Sun Y."/>
            <person name="Zhan W."/>
            <person name="Jiang J.F."/>
            <person name="Wang Q."/>
            <person name="Zhang B."/>
            <person name="Ji P."/>
            <person name="Bell-Sakyi L."/>
            <person name="Cui X.M."/>
            <person name="Yuan T.T."/>
            <person name="Jiang B.G."/>
            <person name="Yang W.F."/>
            <person name="Lam T.T."/>
            <person name="Chang Q.C."/>
            <person name="Ding S.J."/>
            <person name="Wang X.J."/>
            <person name="Zhu J.G."/>
            <person name="Ruan X.D."/>
            <person name="Zhao L."/>
            <person name="Wei J.T."/>
            <person name="Ye R.Z."/>
            <person name="Que T.C."/>
            <person name="Du C.H."/>
            <person name="Zhou Y.H."/>
            <person name="Cheng J.X."/>
            <person name="Dai P.F."/>
            <person name="Guo W.B."/>
            <person name="Han X.H."/>
            <person name="Huang E.J."/>
            <person name="Li L.F."/>
            <person name="Wei W."/>
            <person name="Gao Y.C."/>
            <person name="Liu J.Z."/>
            <person name="Shao H.Z."/>
            <person name="Wang X."/>
            <person name="Wang C.C."/>
            <person name="Yang T.C."/>
            <person name="Huo Q.B."/>
            <person name="Li W."/>
            <person name="Chen H.Y."/>
            <person name="Chen S.E."/>
            <person name="Zhou L.G."/>
            <person name="Ni X.B."/>
            <person name="Tian J.H."/>
            <person name="Sheng Y."/>
            <person name="Liu T."/>
            <person name="Pan Y.S."/>
            <person name="Xia L.Y."/>
            <person name="Li J."/>
            <person name="Zhao F."/>
            <person name="Cao W.C."/>
        </authorList>
    </citation>
    <scope>NUCLEOTIDE SEQUENCE</scope>
    <source>
        <strain evidence="2">Rmic-2018</strain>
    </source>
</reference>
<proteinExistence type="predicted"/>
<sequence>MKLMKICEELGLTLGRAKQKQAILEIMKNEGVTAEEVNEGSADIKARHEEAERREGREREEAGKQRVQRVLIINVIDDVALVWSIDHDHFHSVRWDNLINDAASLRSMSPTFILTVLQDVEAVPFMKLLRECVNAPRVMTNHGTNEETFHTFMVTKVMAFGRCQAACVPKTLLRLDDFTRGHFPVGDDSRIAMVTEEKRALMNLLDYMFSRHEQLLLELAETRLFEVVMRVHKSLPLTSTLHRDVERCLHAILGVSSGRCSPQWPHHHHQQQQRQSE</sequence>
<evidence type="ECO:0000256" key="1">
    <source>
        <dbReference type="SAM" id="MobiDB-lite"/>
    </source>
</evidence>
<evidence type="ECO:0000313" key="2">
    <source>
        <dbReference type="EMBL" id="KAH8018370.1"/>
    </source>
</evidence>
<dbReference type="VEuPathDB" id="VectorBase:LOC119160753"/>
<keyword evidence="3" id="KW-1185">Reference proteome</keyword>
<feature type="region of interest" description="Disordered" evidence="1">
    <location>
        <begin position="37"/>
        <end position="61"/>
    </location>
</feature>
<dbReference type="AlphaFoldDB" id="A0A9J6D8L4"/>
<dbReference type="Proteomes" id="UP000821866">
    <property type="component" value="Chromosome 8"/>
</dbReference>
<reference evidence="2" key="2">
    <citation type="submission" date="2021-09" db="EMBL/GenBank/DDBJ databases">
        <authorList>
            <person name="Jia N."/>
            <person name="Wang J."/>
            <person name="Shi W."/>
            <person name="Du L."/>
            <person name="Sun Y."/>
            <person name="Zhan W."/>
            <person name="Jiang J."/>
            <person name="Wang Q."/>
            <person name="Zhang B."/>
            <person name="Ji P."/>
            <person name="Sakyi L.B."/>
            <person name="Cui X."/>
            <person name="Yuan T."/>
            <person name="Jiang B."/>
            <person name="Yang W."/>
            <person name="Lam T.T.-Y."/>
            <person name="Chang Q."/>
            <person name="Ding S."/>
            <person name="Wang X."/>
            <person name="Zhu J."/>
            <person name="Ruan X."/>
            <person name="Zhao L."/>
            <person name="Wei J."/>
            <person name="Que T."/>
            <person name="Du C."/>
            <person name="Cheng J."/>
            <person name="Dai P."/>
            <person name="Han X."/>
            <person name="Huang E."/>
            <person name="Gao Y."/>
            <person name="Liu J."/>
            <person name="Shao H."/>
            <person name="Ye R."/>
            <person name="Li L."/>
            <person name="Wei W."/>
            <person name="Wang X."/>
            <person name="Wang C."/>
            <person name="Huo Q."/>
            <person name="Li W."/>
            <person name="Guo W."/>
            <person name="Chen H."/>
            <person name="Chen S."/>
            <person name="Zhou L."/>
            <person name="Zhou L."/>
            <person name="Ni X."/>
            <person name="Tian J."/>
            <person name="Zhou Y."/>
            <person name="Sheng Y."/>
            <person name="Liu T."/>
            <person name="Pan Y."/>
            <person name="Xia L."/>
            <person name="Li J."/>
            <person name="Zhao F."/>
            <person name="Cao W."/>
        </authorList>
    </citation>
    <scope>NUCLEOTIDE SEQUENCE</scope>
    <source>
        <strain evidence="2">Rmic-2018</strain>
        <tissue evidence="2">Larvae</tissue>
    </source>
</reference>
<evidence type="ECO:0000313" key="3">
    <source>
        <dbReference type="Proteomes" id="UP000821866"/>
    </source>
</evidence>
<organism evidence="2 3">
    <name type="scientific">Rhipicephalus microplus</name>
    <name type="common">Cattle tick</name>
    <name type="synonym">Boophilus microplus</name>
    <dbReference type="NCBI Taxonomy" id="6941"/>
    <lineage>
        <taxon>Eukaryota</taxon>
        <taxon>Metazoa</taxon>
        <taxon>Ecdysozoa</taxon>
        <taxon>Arthropoda</taxon>
        <taxon>Chelicerata</taxon>
        <taxon>Arachnida</taxon>
        <taxon>Acari</taxon>
        <taxon>Parasitiformes</taxon>
        <taxon>Ixodida</taxon>
        <taxon>Ixodoidea</taxon>
        <taxon>Ixodidae</taxon>
        <taxon>Rhipicephalinae</taxon>
        <taxon>Rhipicephalus</taxon>
        <taxon>Boophilus</taxon>
    </lineage>
</organism>
<comment type="caution">
    <text evidence="2">The sequence shown here is derived from an EMBL/GenBank/DDBJ whole genome shotgun (WGS) entry which is preliminary data.</text>
</comment>
<protein>
    <submittedName>
        <fullName evidence="2">Uncharacterized protein</fullName>
    </submittedName>
</protein>
<accession>A0A9J6D8L4</accession>